<reference evidence="3" key="1">
    <citation type="journal article" date="2023" name="Int. J. Mol. Sci.">
        <title>Metagenomics Revealed a New Genus 'Candidatus Thiocaldithrix dubininis' gen. nov., sp. nov. and a New Species 'Candidatus Thiothrix putei' sp. nov. in the Family Thiotrichaceae, Some Members of Which Have Traits of Both Na+- and H+-Motive Energetics.</title>
        <authorList>
            <person name="Ravin N.V."/>
            <person name="Muntyan M.S."/>
            <person name="Smolyakov D.D."/>
            <person name="Rudenko T.S."/>
            <person name="Beletsky A.V."/>
            <person name="Mardanov A.V."/>
            <person name="Grabovich M.Y."/>
        </authorList>
    </citation>
    <scope>NUCLEOTIDE SEQUENCE</scope>
    <source>
        <strain evidence="3">GKL-01</strain>
    </source>
</reference>
<feature type="transmembrane region" description="Helical" evidence="2">
    <location>
        <begin position="58"/>
        <end position="78"/>
    </location>
</feature>
<feature type="compositionally biased region" description="Low complexity" evidence="1">
    <location>
        <begin position="129"/>
        <end position="148"/>
    </location>
</feature>
<gene>
    <name evidence="3" type="ORF">QJT80_00190</name>
</gene>
<evidence type="ECO:0000256" key="1">
    <source>
        <dbReference type="SAM" id="MobiDB-lite"/>
    </source>
</evidence>
<feature type="transmembrane region" description="Helical" evidence="2">
    <location>
        <begin position="6"/>
        <end position="26"/>
    </location>
</feature>
<proteinExistence type="predicted"/>
<evidence type="ECO:0000313" key="3">
    <source>
        <dbReference type="EMBL" id="WGZ90903.1"/>
    </source>
</evidence>
<dbReference type="AlphaFoldDB" id="A0AA95KKF1"/>
<dbReference type="EMBL" id="CP124755">
    <property type="protein sequence ID" value="WGZ90903.1"/>
    <property type="molecule type" value="Genomic_DNA"/>
</dbReference>
<feature type="region of interest" description="Disordered" evidence="1">
    <location>
        <begin position="106"/>
        <end position="158"/>
    </location>
</feature>
<organism evidence="3">
    <name type="scientific">Candidatus Thiocaldithrix dubininis</name>
    <dbReference type="NCBI Taxonomy" id="3080823"/>
    <lineage>
        <taxon>Bacteria</taxon>
        <taxon>Pseudomonadati</taxon>
        <taxon>Pseudomonadota</taxon>
        <taxon>Gammaproteobacteria</taxon>
        <taxon>Thiotrichales</taxon>
        <taxon>Thiotrichaceae</taxon>
        <taxon>Candidatus Thiocaldithrix</taxon>
    </lineage>
</organism>
<sequence length="237" mass="25508">MEYLLPAALILGAFLFILSWIMVIVFGFKHHPITGIVAFVPGLNVLILPTIWHRVSGWVITGFVGLLIAAAAWGLGALDQISKHGLNLSSKVGIPAESIGLNQISSQPATNPQPAAINNVPLNLPAAGTTQTHNNTTAPATTPTQPHNLTNPTPVATEPLPTAPLYKLGFETIQATKLAEYENQYVQLIQTDGRKREGRLLEIKADEITLDERTTGQTASTAIKLNSIRQAFVLVKQ</sequence>
<reference evidence="3" key="2">
    <citation type="submission" date="2023-04" db="EMBL/GenBank/DDBJ databases">
        <authorList>
            <person name="Beletskiy A.V."/>
            <person name="Mardanov A.V."/>
            <person name="Ravin N.V."/>
        </authorList>
    </citation>
    <scope>NUCLEOTIDE SEQUENCE</scope>
    <source>
        <strain evidence="3">GKL-01</strain>
    </source>
</reference>
<keyword evidence="2" id="KW-1133">Transmembrane helix</keyword>
<keyword evidence="2" id="KW-0812">Transmembrane</keyword>
<name>A0AA95KKF1_9GAMM</name>
<dbReference type="KEGG" id="tdu:QJT80_00190"/>
<keyword evidence="2" id="KW-0472">Membrane</keyword>
<dbReference type="Proteomes" id="UP001300672">
    <property type="component" value="Chromosome"/>
</dbReference>
<evidence type="ECO:0000256" key="2">
    <source>
        <dbReference type="SAM" id="Phobius"/>
    </source>
</evidence>
<accession>A0AA95KKF1</accession>
<feature type="transmembrane region" description="Helical" evidence="2">
    <location>
        <begin position="33"/>
        <end position="52"/>
    </location>
</feature>
<protein>
    <submittedName>
        <fullName evidence="3">Uncharacterized protein</fullName>
    </submittedName>
</protein>